<organism evidence="2 3">
    <name type="scientific">Bipolaris oryzae ATCC 44560</name>
    <dbReference type="NCBI Taxonomy" id="930090"/>
    <lineage>
        <taxon>Eukaryota</taxon>
        <taxon>Fungi</taxon>
        <taxon>Dikarya</taxon>
        <taxon>Ascomycota</taxon>
        <taxon>Pezizomycotina</taxon>
        <taxon>Dothideomycetes</taxon>
        <taxon>Pleosporomycetidae</taxon>
        <taxon>Pleosporales</taxon>
        <taxon>Pleosporineae</taxon>
        <taxon>Pleosporaceae</taxon>
        <taxon>Bipolaris</taxon>
    </lineage>
</organism>
<dbReference type="KEGG" id="bor:COCMIDRAFT_84691"/>
<gene>
    <name evidence="2" type="ORF">COCMIDRAFT_84691</name>
</gene>
<evidence type="ECO:0000313" key="2">
    <source>
        <dbReference type="EMBL" id="EUC49393.1"/>
    </source>
</evidence>
<dbReference type="EMBL" id="KI963932">
    <property type="protein sequence ID" value="EUC49393.1"/>
    <property type="molecule type" value="Genomic_DNA"/>
</dbReference>
<dbReference type="GeneID" id="19126511"/>
<sequence>MSCPTHNHHHRPRTDNNNDAAANQSVRMRRHTPHEPVANRCPIHPPSADSVTRANQHCARPLSNNALVYGSVIRTMATKRLHIFHILSIRTLSTPTHTTCVGARFCNRLTVLASFVT</sequence>
<accession>W6ZHJ2</accession>
<keyword evidence="3" id="KW-1185">Reference proteome</keyword>
<dbReference type="AlphaFoldDB" id="W6ZHJ2"/>
<dbReference type="Proteomes" id="UP000054032">
    <property type="component" value="Unassembled WGS sequence"/>
</dbReference>
<proteinExistence type="predicted"/>
<evidence type="ECO:0000313" key="3">
    <source>
        <dbReference type="Proteomes" id="UP000054032"/>
    </source>
</evidence>
<feature type="region of interest" description="Disordered" evidence="1">
    <location>
        <begin position="1"/>
        <end position="52"/>
    </location>
</feature>
<protein>
    <submittedName>
        <fullName evidence="2">Uncharacterized protein</fullName>
    </submittedName>
</protein>
<dbReference type="HOGENOM" id="CLU_168406_0_0_1"/>
<reference evidence="2 3" key="1">
    <citation type="journal article" date="2013" name="PLoS Genet.">
        <title>Comparative genome structure, secondary metabolite, and effector coding capacity across Cochliobolus pathogens.</title>
        <authorList>
            <person name="Condon B.J."/>
            <person name="Leng Y."/>
            <person name="Wu D."/>
            <person name="Bushley K.E."/>
            <person name="Ohm R.A."/>
            <person name="Otillar R."/>
            <person name="Martin J."/>
            <person name="Schackwitz W."/>
            <person name="Grimwood J."/>
            <person name="MohdZainudin N."/>
            <person name="Xue C."/>
            <person name="Wang R."/>
            <person name="Manning V.A."/>
            <person name="Dhillon B."/>
            <person name="Tu Z.J."/>
            <person name="Steffenson B.J."/>
            <person name="Salamov A."/>
            <person name="Sun H."/>
            <person name="Lowry S."/>
            <person name="LaButti K."/>
            <person name="Han J."/>
            <person name="Copeland A."/>
            <person name="Lindquist E."/>
            <person name="Barry K."/>
            <person name="Schmutz J."/>
            <person name="Baker S.E."/>
            <person name="Ciuffetti L.M."/>
            <person name="Grigoriev I.V."/>
            <person name="Zhong S."/>
            <person name="Turgeon B.G."/>
        </authorList>
    </citation>
    <scope>NUCLEOTIDE SEQUENCE [LARGE SCALE GENOMIC DNA]</scope>
    <source>
        <strain evidence="2 3">ATCC 44560</strain>
    </source>
</reference>
<evidence type="ECO:0000256" key="1">
    <source>
        <dbReference type="SAM" id="MobiDB-lite"/>
    </source>
</evidence>
<name>W6ZHJ2_COCMI</name>
<feature type="compositionally biased region" description="Basic residues" evidence="1">
    <location>
        <begin position="1"/>
        <end position="12"/>
    </location>
</feature>
<dbReference type="RefSeq" id="XP_007684126.1">
    <property type="nucleotide sequence ID" value="XM_007685936.1"/>
</dbReference>
<feature type="compositionally biased region" description="Polar residues" evidence="1">
    <location>
        <begin position="15"/>
        <end position="26"/>
    </location>
</feature>
<dbReference type="OrthoDB" id="3674363at2759"/>